<proteinExistence type="predicted"/>
<evidence type="ECO:0000313" key="5">
    <source>
        <dbReference type="Proteomes" id="UP001379444"/>
    </source>
</evidence>
<dbReference type="InterPro" id="IPR050832">
    <property type="entry name" value="Bact_Acetyltransf"/>
</dbReference>
<protein>
    <submittedName>
        <fullName evidence="4">GNAT family N-acetyltransferase</fullName>
    </submittedName>
</protein>
<keyword evidence="1" id="KW-0808">Transferase</keyword>
<dbReference type="EMBL" id="CP125967">
    <property type="protein sequence ID" value="WWO38260.1"/>
    <property type="molecule type" value="Genomic_DNA"/>
</dbReference>
<dbReference type="InterPro" id="IPR016181">
    <property type="entry name" value="Acyl_CoA_acyltransferase"/>
</dbReference>
<evidence type="ECO:0000256" key="2">
    <source>
        <dbReference type="ARBA" id="ARBA00023315"/>
    </source>
</evidence>
<dbReference type="Gene3D" id="3.40.630.30">
    <property type="match status" value="1"/>
</dbReference>
<dbReference type="InterPro" id="IPR000182">
    <property type="entry name" value="GNAT_dom"/>
</dbReference>
<dbReference type="CDD" id="cd04301">
    <property type="entry name" value="NAT_SF"/>
    <property type="match status" value="1"/>
</dbReference>
<dbReference type="SUPFAM" id="SSF55729">
    <property type="entry name" value="Acyl-CoA N-acyltransferases (Nat)"/>
    <property type="match status" value="1"/>
</dbReference>
<name>A0ABZ2GAJ5_9GAMM</name>
<evidence type="ECO:0000256" key="1">
    <source>
        <dbReference type="ARBA" id="ARBA00022679"/>
    </source>
</evidence>
<dbReference type="Proteomes" id="UP001379444">
    <property type="component" value="Chromosome"/>
</dbReference>
<dbReference type="PANTHER" id="PTHR43877">
    <property type="entry name" value="AMINOALKYLPHOSPHONATE N-ACETYLTRANSFERASE-RELATED-RELATED"/>
    <property type="match status" value="1"/>
</dbReference>
<dbReference type="PANTHER" id="PTHR43877:SF2">
    <property type="entry name" value="AMINOALKYLPHOSPHONATE N-ACETYLTRANSFERASE-RELATED"/>
    <property type="match status" value="1"/>
</dbReference>
<organism evidence="4 5">
    <name type="scientific">Pectobacterium cacticida</name>
    <dbReference type="NCBI Taxonomy" id="69221"/>
    <lineage>
        <taxon>Bacteria</taxon>
        <taxon>Pseudomonadati</taxon>
        <taxon>Pseudomonadota</taxon>
        <taxon>Gammaproteobacteria</taxon>
        <taxon>Enterobacterales</taxon>
        <taxon>Pectobacteriaceae</taxon>
        <taxon>Pectobacterium</taxon>
    </lineage>
</organism>
<sequence length="137" mass="15982">MKLQITDSPNADEEAFVIASLWKHNAQYDPVDITPLFLNFRDDENHIIAGLVSRTWWGALEVQYLWVSEPYRNNGLGRQLMQAAEREALNRGCHMAYVDTFEFQAKGFYEKLGYQEYGNLPGYAHKHIRIYLAKLIR</sequence>
<gene>
    <name evidence="4" type="ORF">QNA12_17470</name>
</gene>
<dbReference type="RefSeq" id="WP_264497700.1">
    <property type="nucleotide sequence ID" value="NZ_CP109947.1"/>
</dbReference>
<accession>A0ABZ2GAJ5</accession>
<dbReference type="Pfam" id="PF00583">
    <property type="entry name" value="Acetyltransf_1"/>
    <property type="match status" value="1"/>
</dbReference>
<evidence type="ECO:0000313" key="4">
    <source>
        <dbReference type="EMBL" id="WWO38260.1"/>
    </source>
</evidence>
<reference evidence="4 5" key="1">
    <citation type="journal article" date="2024" name="Front. Plant Sci.">
        <title>Comprehensive phenomic and genomic studies of the species, Pectobacterium cacticida and proposal for reclassification as Alcorniella cacticida comb. nov.</title>
        <authorList>
            <person name="Jonca J."/>
            <person name="Pirhonen M."/>
            <person name="Waleron M.M."/>
            <person name="Gawor J."/>
            <person name="Mrozik A."/>
            <person name="Smoktunowicz M."/>
            <person name="Waleron K."/>
            <person name="Waleron M."/>
        </authorList>
    </citation>
    <scope>NUCLEOTIDE SEQUENCE [LARGE SCALE GENOMIC DNA]</scope>
    <source>
        <strain evidence="4 5">DPMP6</strain>
    </source>
</reference>
<feature type="domain" description="N-acetyltransferase" evidence="3">
    <location>
        <begin position="1"/>
        <end position="137"/>
    </location>
</feature>
<keyword evidence="2" id="KW-0012">Acyltransferase</keyword>
<dbReference type="PROSITE" id="PS51186">
    <property type="entry name" value="GNAT"/>
    <property type="match status" value="1"/>
</dbReference>
<evidence type="ECO:0000259" key="3">
    <source>
        <dbReference type="PROSITE" id="PS51186"/>
    </source>
</evidence>
<keyword evidence="5" id="KW-1185">Reference proteome</keyword>